<sequence>MSSFVEIKPSIFKSKEIFLSLPSPTSIPTGTYRVVWIGPNWFVSLARFSLALVSFQNWWGKDFSGSTRSINLFSQKNSEALLQKYPMNTAITKSKLDGRDAIQLTYGKDSPFPWFWFVDEFREFSPSILLGVSYLKWLPGLALPFAVEKGTSS</sequence>
<organism evidence="1 2">
    <name type="scientific">Leptospira ryugenii</name>
    <dbReference type="NCBI Taxonomy" id="1917863"/>
    <lineage>
        <taxon>Bacteria</taxon>
        <taxon>Pseudomonadati</taxon>
        <taxon>Spirochaetota</taxon>
        <taxon>Spirochaetia</taxon>
        <taxon>Leptospirales</taxon>
        <taxon>Leptospiraceae</taxon>
        <taxon>Leptospira</taxon>
    </lineage>
</organism>
<gene>
    <name evidence="1" type="ORF">LPTSP4_24030</name>
</gene>
<evidence type="ECO:0000313" key="2">
    <source>
        <dbReference type="Proteomes" id="UP000245133"/>
    </source>
</evidence>
<dbReference type="Proteomes" id="UP000245133">
    <property type="component" value="Unassembled WGS sequence"/>
</dbReference>
<proteinExistence type="predicted"/>
<comment type="caution">
    <text evidence="1">The sequence shown here is derived from an EMBL/GenBank/DDBJ whole genome shotgun (WGS) entry which is preliminary data.</text>
</comment>
<accession>A0A2P2E240</accession>
<dbReference type="AlphaFoldDB" id="A0A2P2E240"/>
<keyword evidence="2" id="KW-1185">Reference proteome</keyword>
<dbReference type="EMBL" id="BFBB01000007">
    <property type="protein sequence ID" value="GBF50876.1"/>
    <property type="molecule type" value="Genomic_DNA"/>
</dbReference>
<reference evidence="1 2" key="1">
    <citation type="submission" date="2018-02" db="EMBL/GenBank/DDBJ databases">
        <title>Novel Leptospira species isolated from soil and water in Japan.</title>
        <authorList>
            <person name="Nakao R."/>
            <person name="Masuzawa T."/>
        </authorList>
    </citation>
    <scope>NUCLEOTIDE SEQUENCE [LARGE SCALE GENOMIC DNA]</scope>
    <source>
        <strain evidence="1 2">YH101</strain>
    </source>
</reference>
<name>A0A2P2E240_9LEPT</name>
<evidence type="ECO:0000313" key="1">
    <source>
        <dbReference type="EMBL" id="GBF50876.1"/>
    </source>
</evidence>
<protein>
    <submittedName>
        <fullName evidence="1">Uncharacterized protein</fullName>
    </submittedName>
</protein>